<dbReference type="AlphaFoldDB" id="A0A376EU91"/>
<dbReference type="GO" id="GO:0016787">
    <property type="term" value="F:hydrolase activity"/>
    <property type="evidence" value="ECO:0007669"/>
    <property type="project" value="UniProtKB-KW"/>
</dbReference>
<organism evidence="2 3">
    <name type="scientific">Chryseobacterium carnipullorum</name>
    <dbReference type="NCBI Taxonomy" id="1124835"/>
    <lineage>
        <taxon>Bacteria</taxon>
        <taxon>Pseudomonadati</taxon>
        <taxon>Bacteroidota</taxon>
        <taxon>Flavobacteriia</taxon>
        <taxon>Flavobacteriales</taxon>
        <taxon>Weeksellaceae</taxon>
        <taxon>Chryseobacterium group</taxon>
        <taxon>Chryseobacterium</taxon>
    </lineage>
</organism>
<sequence>MKNTKITIHFLGAAGTVTGSKYLIDTGDHQLLIDCGLFQGLKELRLKNWEYPPVDVSAIDAVLLTHGHFDHTGYLPRLIKYGFKRTSLRNKSHFGYCHNHSE</sequence>
<feature type="domain" description="Metallo-beta-lactamase" evidence="1">
    <location>
        <begin position="20"/>
        <end position="82"/>
    </location>
</feature>
<dbReference type="InterPro" id="IPR001279">
    <property type="entry name" value="Metallo-B-lactamas"/>
</dbReference>
<name>A0A376EU91_CHRCU</name>
<dbReference type="GO" id="GO:0004521">
    <property type="term" value="F:RNA endonuclease activity"/>
    <property type="evidence" value="ECO:0007669"/>
    <property type="project" value="TreeGrafter"/>
</dbReference>
<evidence type="ECO:0000313" key="3">
    <source>
        <dbReference type="Proteomes" id="UP000255224"/>
    </source>
</evidence>
<dbReference type="SUPFAM" id="SSF56281">
    <property type="entry name" value="Metallo-hydrolase/oxidoreductase"/>
    <property type="match status" value="1"/>
</dbReference>
<dbReference type="EMBL" id="UFVQ01000003">
    <property type="protein sequence ID" value="STD13323.1"/>
    <property type="molecule type" value="Genomic_DNA"/>
</dbReference>
<proteinExistence type="predicted"/>
<dbReference type="Proteomes" id="UP000255224">
    <property type="component" value="Unassembled WGS sequence"/>
</dbReference>
<accession>A0A376EU91</accession>
<gene>
    <name evidence="2" type="ORF">NCTC13533_05395</name>
</gene>
<dbReference type="PANTHER" id="PTHR11203">
    <property type="entry name" value="CLEAVAGE AND POLYADENYLATION SPECIFICITY FACTOR FAMILY MEMBER"/>
    <property type="match status" value="1"/>
</dbReference>
<protein>
    <submittedName>
        <fullName evidence="2">Ribonuclease TTHA0252</fullName>
        <ecNumber evidence="2">3.1.-.-</ecNumber>
    </submittedName>
</protein>
<dbReference type="Pfam" id="PF00753">
    <property type="entry name" value="Lactamase_B"/>
    <property type="match status" value="1"/>
</dbReference>
<dbReference type="InterPro" id="IPR036866">
    <property type="entry name" value="RibonucZ/Hydroxyglut_hydro"/>
</dbReference>
<reference evidence="2 3" key="1">
    <citation type="submission" date="2018-06" db="EMBL/GenBank/DDBJ databases">
        <authorList>
            <consortium name="Pathogen Informatics"/>
            <person name="Doyle S."/>
        </authorList>
    </citation>
    <scope>NUCLEOTIDE SEQUENCE [LARGE SCALE GENOMIC DNA]</scope>
    <source>
        <strain evidence="2 3">NCTC13533</strain>
    </source>
</reference>
<dbReference type="Gene3D" id="3.60.15.10">
    <property type="entry name" value="Ribonuclease Z/Hydroxyacylglutathione hydrolase-like"/>
    <property type="match status" value="1"/>
</dbReference>
<evidence type="ECO:0000259" key="1">
    <source>
        <dbReference type="Pfam" id="PF00753"/>
    </source>
</evidence>
<dbReference type="EC" id="3.1.-.-" evidence="2"/>
<dbReference type="PANTHER" id="PTHR11203:SF37">
    <property type="entry name" value="INTEGRATOR COMPLEX SUBUNIT 11"/>
    <property type="match status" value="1"/>
</dbReference>
<evidence type="ECO:0000313" key="2">
    <source>
        <dbReference type="EMBL" id="STD13323.1"/>
    </source>
</evidence>
<dbReference type="InterPro" id="IPR050698">
    <property type="entry name" value="MBL"/>
</dbReference>
<keyword evidence="2" id="KW-0378">Hydrolase</keyword>